<evidence type="ECO:0000256" key="1">
    <source>
        <dbReference type="ARBA" id="ARBA00006817"/>
    </source>
</evidence>
<feature type="domain" description="Activator of Hsp90 ATPase homologue 1/2-like C-terminal" evidence="2">
    <location>
        <begin position="18"/>
        <end position="150"/>
    </location>
</feature>
<dbReference type="AlphaFoldDB" id="A0A4R9M007"/>
<evidence type="ECO:0000259" key="2">
    <source>
        <dbReference type="Pfam" id="PF08327"/>
    </source>
</evidence>
<keyword evidence="4" id="KW-1185">Reference proteome</keyword>
<reference evidence="3" key="1">
    <citation type="journal article" date="2019" name="PLoS Negl. Trop. Dis.">
        <title>Revisiting the worldwide diversity of Leptospira species in the environment.</title>
        <authorList>
            <person name="Vincent A.T."/>
            <person name="Schiettekatte O."/>
            <person name="Bourhy P."/>
            <person name="Veyrier F.J."/>
            <person name="Picardeau M."/>
        </authorList>
    </citation>
    <scope>NUCLEOTIDE SEQUENCE [LARGE SCALE GENOMIC DNA]</scope>
    <source>
        <strain evidence="3">201300427</strain>
    </source>
</reference>
<dbReference type="Proteomes" id="UP000298058">
    <property type="component" value="Unassembled WGS sequence"/>
</dbReference>
<dbReference type="RefSeq" id="WP_135759430.1">
    <property type="nucleotide sequence ID" value="NZ_RQHW01000016.1"/>
</dbReference>
<evidence type="ECO:0000313" key="4">
    <source>
        <dbReference type="Proteomes" id="UP000298058"/>
    </source>
</evidence>
<sequence length="153" mass="17489">MNANNTSDREIIAERVFDAHRELVWKVWTDPNHIAHWWGPNGFTNTIQNMDVKQGGIWKFVMHGPDGVDYNNEIQYLEVIPPEKLVYKHGSGGDDHPGFHVTVLFQEDGKKTKLSMQLLFRTAEEKNEIVERSGAVDGLSQTLEKLRGYLANL</sequence>
<dbReference type="OrthoDB" id="118413at2"/>
<proteinExistence type="inferred from homology"/>
<comment type="caution">
    <text evidence="3">The sequence shown here is derived from an EMBL/GenBank/DDBJ whole genome shotgun (WGS) entry which is preliminary data.</text>
</comment>
<dbReference type="Gene3D" id="3.30.530.20">
    <property type="match status" value="1"/>
</dbReference>
<dbReference type="InterPro" id="IPR013538">
    <property type="entry name" value="ASHA1/2-like_C"/>
</dbReference>
<dbReference type="Pfam" id="PF08327">
    <property type="entry name" value="AHSA1"/>
    <property type="match status" value="1"/>
</dbReference>
<protein>
    <submittedName>
        <fullName evidence="3">ATPase</fullName>
    </submittedName>
</protein>
<evidence type="ECO:0000313" key="3">
    <source>
        <dbReference type="EMBL" id="TGN20034.1"/>
    </source>
</evidence>
<dbReference type="CDD" id="cd08894">
    <property type="entry name" value="SRPBCC_CalC_Aha1-like_1"/>
    <property type="match status" value="1"/>
</dbReference>
<gene>
    <name evidence="3" type="ORF">EHS15_04870</name>
</gene>
<dbReference type="InterPro" id="IPR023393">
    <property type="entry name" value="START-like_dom_sf"/>
</dbReference>
<dbReference type="SUPFAM" id="SSF55961">
    <property type="entry name" value="Bet v1-like"/>
    <property type="match status" value="1"/>
</dbReference>
<accession>A0A4R9M007</accession>
<organism evidence="3 4">
    <name type="scientific">Leptospira idonii</name>
    <dbReference type="NCBI Taxonomy" id="1193500"/>
    <lineage>
        <taxon>Bacteria</taxon>
        <taxon>Pseudomonadati</taxon>
        <taxon>Spirochaetota</taxon>
        <taxon>Spirochaetia</taxon>
        <taxon>Leptospirales</taxon>
        <taxon>Leptospiraceae</taxon>
        <taxon>Leptospira</taxon>
    </lineage>
</organism>
<dbReference type="EMBL" id="RQHW01000016">
    <property type="protein sequence ID" value="TGN20034.1"/>
    <property type="molecule type" value="Genomic_DNA"/>
</dbReference>
<comment type="similarity">
    <text evidence="1">Belongs to the AHA1 family.</text>
</comment>
<name>A0A4R9M007_9LEPT</name>